<feature type="compositionally biased region" description="Basic and acidic residues" evidence="1">
    <location>
        <begin position="115"/>
        <end position="138"/>
    </location>
</feature>
<name>A0A7S4QB12_9STRA</name>
<feature type="compositionally biased region" description="Basic and acidic residues" evidence="1">
    <location>
        <begin position="146"/>
        <end position="157"/>
    </location>
</feature>
<accession>A0A7S4QB12</accession>
<feature type="region of interest" description="Disordered" evidence="1">
    <location>
        <begin position="102"/>
        <end position="206"/>
    </location>
</feature>
<dbReference type="AlphaFoldDB" id="A0A7S4QB12"/>
<evidence type="ECO:0000256" key="1">
    <source>
        <dbReference type="SAM" id="MobiDB-lite"/>
    </source>
</evidence>
<sequence>MRQVRKLARGEGIRYESPRYGWPENCYFMKGTLVTPLSDIVDLMEKGQECEDKWGRDHGNGWLISHPLKKLLLFQQFVLNNPDFLAAKCKLKEYYDMDDDGNDDIIPIVSPEKSTGGEDIKQEDAASPKTVVKTEPKSSKKKKSPKKGENIKQEDAASPKTVVKTEPTSSKKRKAPEKNDAPQKKKSKTYAKPERRSSRIRKTQSS</sequence>
<proteinExistence type="predicted"/>
<organism evidence="2">
    <name type="scientific">Ditylum brightwellii</name>
    <dbReference type="NCBI Taxonomy" id="49249"/>
    <lineage>
        <taxon>Eukaryota</taxon>
        <taxon>Sar</taxon>
        <taxon>Stramenopiles</taxon>
        <taxon>Ochrophyta</taxon>
        <taxon>Bacillariophyta</taxon>
        <taxon>Mediophyceae</taxon>
        <taxon>Lithodesmiophycidae</taxon>
        <taxon>Lithodesmiales</taxon>
        <taxon>Lithodesmiaceae</taxon>
        <taxon>Ditylum</taxon>
    </lineage>
</organism>
<gene>
    <name evidence="2" type="ORF">DBRI00130_LOCUS156</name>
</gene>
<protein>
    <submittedName>
        <fullName evidence="2">Uncharacterized protein</fullName>
    </submittedName>
</protein>
<reference evidence="2" key="1">
    <citation type="submission" date="2021-01" db="EMBL/GenBank/DDBJ databases">
        <authorList>
            <person name="Corre E."/>
            <person name="Pelletier E."/>
            <person name="Niang G."/>
            <person name="Scheremetjew M."/>
            <person name="Finn R."/>
            <person name="Kale V."/>
            <person name="Holt S."/>
            <person name="Cochrane G."/>
            <person name="Meng A."/>
            <person name="Brown T."/>
            <person name="Cohen L."/>
        </authorList>
    </citation>
    <scope>NUCLEOTIDE SEQUENCE</scope>
    <source>
        <strain evidence="2">GSO104</strain>
    </source>
</reference>
<evidence type="ECO:0000313" key="2">
    <source>
        <dbReference type="EMBL" id="CAE4578008.1"/>
    </source>
</evidence>
<dbReference type="EMBL" id="HBNS01000186">
    <property type="protein sequence ID" value="CAE4578008.1"/>
    <property type="molecule type" value="Transcribed_RNA"/>
</dbReference>